<feature type="compositionally biased region" description="Acidic residues" evidence="1">
    <location>
        <begin position="73"/>
        <end position="83"/>
    </location>
</feature>
<accession>A0A1G6MYJ3</accession>
<dbReference type="OrthoDB" id="5194427at2"/>
<organism evidence="2 3">
    <name type="scientific">Geodermatophilus telluris</name>
    <dbReference type="NCBI Taxonomy" id="1190417"/>
    <lineage>
        <taxon>Bacteria</taxon>
        <taxon>Bacillati</taxon>
        <taxon>Actinomycetota</taxon>
        <taxon>Actinomycetes</taxon>
        <taxon>Geodermatophilales</taxon>
        <taxon>Geodermatophilaceae</taxon>
        <taxon>Geodermatophilus</taxon>
    </lineage>
</organism>
<dbReference type="Proteomes" id="UP000199416">
    <property type="component" value="Unassembled WGS sequence"/>
</dbReference>
<dbReference type="EMBL" id="FMZF01000002">
    <property type="protein sequence ID" value="SDC60622.1"/>
    <property type="molecule type" value="Genomic_DNA"/>
</dbReference>
<evidence type="ECO:0000313" key="3">
    <source>
        <dbReference type="Proteomes" id="UP000199416"/>
    </source>
</evidence>
<evidence type="ECO:0000256" key="1">
    <source>
        <dbReference type="SAM" id="MobiDB-lite"/>
    </source>
</evidence>
<protein>
    <submittedName>
        <fullName evidence="2">Uncharacterized protein</fullName>
    </submittedName>
</protein>
<dbReference type="RefSeq" id="WP_091365678.1">
    <property type="nucleotide sequence ID" value="NZ_FMZF01000002.1"/>
</dbReference>
<reference evidence="3" key="1">
    <citation type="submission" date="2016-10" db="EMBL/GenBank/DDBJ databases">
        <authorList>
            <person name="Varghese N."/>
            <person name="Submissions S."/>
        </authorList>
    </citation>
    <scope>NUCLEOTIDE SEQUENCE [LARGE SCALE GENOMIC DNA]</scope>
    <source>
        <strain evidence="3">DSM 45421</strain>
    </source>
</reference>
<sequence>MTGPELPDSGMASGSDAGEPGDHLGDGDLRPDEERLLGELTRGAGGAPEAGDAELRAAEDEAPLPADGGSQDDGLDAEFSDPA</sequence>
<evidence type="ECO:0000313" key="2">
    <source>
        <dbReference type="EMBL" id="SDC60622.1"/>
    </source>
</evidence>
<dbReference type="STRING" id="1190417.SAMN05660690_2108"/>
<proteinExistence type="predicted"/>
<feature type="region of interest" description="Disordered" evidence="1">
    <location>
        <begin position="1"/>
        <end position="83"/>
    </location>
</feature>
<gene>
    <name evidence="2" type="ORF">SAMN05660690_2108</name>
</gene>
<dbReference type="AlphaFoldDB" id="A0A1G6MYJ3"/>
<keyword evidence="3" id="KW-1185">Reference proteome</keyword>
<feature type="compositionally biased region" description="Basic and acidic residues" evidence="1">
    <location>
        <begin position="20"/>
        <end position="37"/>
    </location>
</feature>
<name>A0A1G6MYJ3_9ACTN</name>